<accession>A0ABU7SEL3</accession>
<dbReference type="InterPro" id="IPR031730">
    <property type="entry name" value="Carbam_trans_C"/>
</dbReference>
<dbReference type="InterPro" id="IPR051338">
    <property type="entry name" value="NodU/CmcH_Carbamoyltrnsfr"/>
</dbReference>
<dbReference type="Gene3D" id="3.90.870.20">
    <property type="entry name" value="Carbamoyltransferase, C-terminal domain"/>
    <property type="match status" value="1"/>
</dbReference>
<gene>
    <name evidence="4" type="ORF">V1634_16290</name>
</gene>
<dbReference type="Gene3D" id="3.30.420.40">
    <property type="match status" value="2"/>
</dbReference>
<dbReference type="PANTHER" id="PTHR34847:SF1">
    <property type="entry name" value="NODULATION PROTEIN U"/>
    <property type="match status" value="1"/>
</dbReference>
<dbReference type="CDD" id="cd24098">
    <property type="entry name" value="ASKHA_NBD_TobZ_N"/>
    <property type="match status" value="1"/>
</dbReference>
<protein>
    <submittedName>
        <fullName evidence="4">Carbamoyltransferase C-terminal domain-containing protein</fullName>
    </submittedName>
</protein>
<proteinExistence type="inferred from homology"/>
<dbReference type="InterPro" id="IPR038152">
    <property type="entry name" value="Carbam_trans_C_sf"/>
</dbReference>
<dbReference type="InterPro" id="IPR003696">
    <property type="entry name" value="Carbtransf_dom"/>
</dbReference>
<name>A0ABU7SEL3_9ACTN</name>
<evidence type="ECO:0000259" key="2">
    <source>
        <dbReference type="Pfam" id="PF02543"/>
    </source>
</evidence>
<feature type="domain" description="Carbamoyltransferase" evidence="2">
    <location>
        <begin position="111"/>
        <end position="311"/>
    </location>
</feature>
<comment type="similarity">
    <text evidence="1">Belongs to the NodU/CmcH family.</text>
</comment>
<dbReference type="RefSeq" id="WP_331208672.1">
    <property type="nucleotide sequence ID" value="NZ_JAZGQL010000010.1"/>
</dbReference>
<comment type="caution">
    <text evidence="4">The sequence shown here is derived from an EMBL/GenBank/DDBJ whole genome shotgun (WGS) entry which is preliminary data.</text>
</comment>
<reference evidence="4 5" key="1">
    <citation type="submission" date="2024-01" db="EMBL/GenBank/DDBJ databases">
        <title>Genome insights into Plantactinospora veratri sp. nov.</title>
        <authorList>
            <person name="Wang L."/>
        </authorList>
    </citation>
    <scope>NUCLEOTIDE SEQUENCE [LARGE SCALE GENOMIC DNA]</scope>
    <source>
        <strain evidence="4 5">NEAU-FHS4</strain>
    </source>
</reference>
<evidence type="ECO:0000313" key="5">
    <source>
        <dbReference type="Proteomes" id="UP001339911"/>
    </source>
</evidence>
<dbReference type="SUPFAM" id="SSF53067">
    <property type="entry name" value="Actin-like ATPase domain"/>
    <property type="match status" value="1"/>
</dbReference>
<dbReference type="Pfam" id="PF16861">
    <property type="entry name" value="Carbam_trans_C"/>
    <property type="match status" value="1"/>
</dbReference>
<dbReference type="EMBL" id="JAZGQL010000010">
    <property type="protein sequence ID" value="MEE6308389.1"/>
    <property type="molecule type" value="Genomic_DNA"/>
</dbReference>
<feature type="domain" description="Carbamoyltransferase C-terminal" evidence="3">
    <location>
        <begin position="341"/>
        <end position="495"/>
    </location>
</feature>
<evidence type="ECO:0000256" key="1">
    <source>
        <dbReference type="ARBA" id="ARBA00006129"/>
    </source>
</evidence>
<dbReference type="Pfam" id="PF02543">
    <property type="entry name" value="Carbam_trans_N"/>
    <property type="match status" value="1"/>
</dbReference>
<dbReference type="Proteomes" id="UP001339911">
    <property type="component" value="Unassembled WGS sequence"/>
</dbReference>
<organism evidence="4 5">
    <name type="scientific">Plantactinospora veratri</name>
    <dbReference type="NCBI Taxonomy" id="1436122"/>
    <lineage>
        <taxon>Bacteria</taxon>
        <taxon>Bacillati</taxon>
        <taxon>Actinomycetota</taxon>
        <taxon>Actinomycetes</taxon>
        <taxon>Micromonosporales</taxon>
        <taxon>Micromonosporaceae</taxon>
        <taxon>Plantactinospora</taxon>
    </lineage>
</organism>
<evidence type="ECO:0000313" key="4">
    <source>
        <dbReference type="EMBL" id="MEE6308389.1"/>
    </source>
</evidence>
<dbReference type="PANTHER" id="PTHR34847">
    <property type="entry name" value="NODULATION PROTEIN U"/>
    <property type="match status" value="1"/>
</dbReference>
<keyword evidence="5" id="KW-1185">Reference proteome</keyword>
<dbReference type="InterPro" id="IPR043129">
    <property type="entry name" value="ATPase_NBD"/>
</dbReference>
<evidence type="ECO:0000259" key="3">
    <source>
        <dbReference type="Pfam" id="PF16861"/>
    </source>
</evidence>
<sequence length="498" mass="54567">MAAIQALRPVQVLGLSALSHDASACVVRGAEILFAGHAERYSRRKNDPDLAPGLLAEALSWGRPDLIAWYEHPLRKKLRHVRAGQFRHAVDVEDLPRRYLARLDLPELRGVPIRYVGHHRSHAAAGHFTSGERHTAVLTADAIGEFETLTLGEFRDGVYRVFARCRYPHSLGLLYSAFTRRCGFKPNEEEFIVMGLAALGRPRYVAQLKTDLIELTPPTFRLRRNVHRGIGDWQPRADPADLAASIQAVTEEVLLGAARWLRTRVDAATLTVMGGLGLNCVANELLARRSGFDRVTLLPNPGDAGSSLGAAAAVLGHQLDWTGPYLGTRIGGDYPVAALAGALASGGVVGVARGRAEFGPRALGNRSLLADPRGPDSRDRVNRVKGREPFRPFAPVVRQEVAERYFDMPVGASPYMQFTARCRDPRAFPGIVHVDGTSRVQTVTRHQHPGLYELLGEYERRTGCPILLNTSLNLKGEPLVNDLADARRFGSRTGVPVL</sequence>